<evidence type="ECO:0000256" key="1">
    <source>
        <dbReference type="ARBA" id="ARBA00001946"/>
    </source>
</evidence>
<dbReference type="AlphaFoldDB" id="A0A099VF41"/>
<keyword evidence="8 11" id="KW-0067">ATP-binding</keyword>
<dbReference type="Pfam" id="PF01715">
    <property type="entry name" value="IPPT"/>
    <property type="match status" value="1"/>
</dbReference>
<evidence type="ECO:0000256" key="8">
    <source>
        <dbReference type="ARBA" id="ARBA00022840"/>
    </source>
</evidence>
<feature type="site" description="Interaction with substrate tRNA" evidence="11">
    <location>
        <position position="102"/>
    </location>
</feature>
<gene>
    <name evidence="11 15" type="primary">miaA</name>
    <name evidence="15" type="ORF">LS81_001040</name>
</gene>
<accession>A0A099VF41</accession>
<dbReference type="GO" id="GO:0005524">
    <property type="term" value="F:ATP binding"/>
    <property type="evidence" value="ECO:0007669"/>
    <property type="project" value="UniProtKB-UniRule"/>
</dbReference>
<feature type="region of interest" description="Interaction with substrate tRNA" evidence="11">
    <location>
        <begin position="36"/>
        <end position="39"/>
    </location>
</feature>
<dbReference type="EMBL" id="JRPL02000002">
    <property type="protein sequence ID" value="TLD84626.1"/>
    <property type="molecule type" value="Genomic_DNA"/>
</dbReference>
<dbReference type="PANTHER" id="PTHR11088">
    <property type="entry name" value="TRNA DIMETHYLALLYLTRANSFERASE"/>
    <property type="match status" value="1"/>
</dbReference>
<evidence type="ECO:0000256" key="4">
    <source>
        <dbReference type="ARBA" id="ARBA00011245"/>
    </source>
</evidence>
<name>A0A099VF41_9HELI</name>
<comment type="catalytic activity">
    <reaction evidence="10 11 12">
        <text>adenosine(37) in tRNA + dimethylallyl diphosphate = N(6)-dimethylallyladenosine(37) in tRNA + diphosphate</text>
        <dbReference type="Rhea" id="RHEA:26482"/>
        <dbReference type="Rhea" id="RHEA-COMP:10162"/>
        <dbReference type="Rhea" id="RHEA-COMP:10375"/>
        <dbReference type="ChEBI" id="CHEBI:33019"/>
        <dbReference type="ChEBI" id="CHEBI:57623"/>
        <dbReference type="ChEBI" id="CHEBI:74411"/>
        <dbReference type="ChEBI" id="CHEBI:74415"/>
        <dbReference type="EC" id="2.5.1.75"/>
    </reaction>
</comment>
<evidence type="ECO:0000256" key="10">
    <source>
        <dbReference type="ARBA" id="ARBA00049563"/>
    </source>
</evidence>
<dbReference type="InterPro" id="IPR039657">
    <property type="entry name" value="Dimethylallyltransferase"/>
</dbReference>
<keyword evidence="6 11" id="KW-0819">tRNA processing</keyword>
<comment type="caution">
    <text evidence="15">The sequence shown here is derived from an EMBL/GenBank/DDBJ whole genome shotgun (WGS) entry which is preliminary data.</text>
</comment>
<dbReference type="SUPFAM" id="SSF52540">
    <property type="entry name" value="P-loop containing nucleoside triphosphate hydrolases"/>
    <property type="match status" value="1"/>
</dbReference>
<evidence type="ECO:0000256" key="13">
    <source>
        <dbReference type="RuleBase" id="RU003784"/>
    </source>
</evidence>
<protein>
    <recommendedName>
        <fullName evidence="11">tRNA dimethylallyltransferase</fullName>
        <ecNumber evidence="11">2.5.1.75</ecNumber>
    </recommendedName>
    <alternativeName>
        <fullName evidence="11">Dimethylallyl diphosphate:tRNA dimethylallyltransferase</fullName>
        <shortName evidence="11">DMAPP:tRNA dimethylallyltransferase</shortName>
        <shortName evidence="11">DMATase</shortName>
    </alternativeName>
    <alternativeName>
        <fullName evidence="11">Isopentenyl-diphosphate:tRNA isopentenyltransferase</fullName>
        <shortName evidence="11">IPP transferase</shortName>
        <shortName evidence="11">IPPT</shortName>
        <shortName evidence="11">IPTase</shortName>
    </alternativeName>
</protein>
<evidence type="ECO:0000256" key="2">
    <source>
        <dbReference type="ARBA" id="ARBA00003213"/>
    </source>
</evidence>
<keyword evidence="5 11" id="KW-0808">Transferase</keyword>
<evidence type="ECO:0000313" key="15">
    <source>
        <dbReference type="EMBL" id="TLD84626.1"/>
    </source>
</evidence>
<evidence type="ECO:0000313" key="16">
    <source>
        <dbReference type="Proteomes" id="UP000029878"/>
    </source>
</evidence>
<reference evidence="15 16" key="1">
    <citation type="journal article" date="2014" name="Genome Announc.">
        <title>Draft genome sequences of eight enterohepatic helicobacter species isolated from both laboratory and wild rodents.</title>
        <authorList>
            <person name="Sheh A."/>
            <person name="Shen Z."/>
            <person name="Fox J.G."/>
        </authorList>
    </citation>
    <scope>NUCLEOTIDE SEQUENCE [LARGE SCALE GENOMIC DNA]</scope>
    <source>
        <strain evidence="15 16">ATCC 700114</strain>
    </source>
</reference>
<dbReference type="PANTHER" id="PTHR11088:SF60">
    <property type="entry name" value="TRNA DIMETHYLALLYLTRANSFERASE"/>
    <property type="match status" value="1"/>
</dbReference>
<comment type="cofactor">
    <cofactor evidence="1 11">
        <name>Mg(2+)</name>
        <dbReference type="ChEBI" id="CHEBI:18420"/>
    </cofactor>
</comment>
<organism evidence="15 16">
    <name type="scientific">Helicobacter trogontum</name>
    <dbReference type="NCBI Taxonomy" id="50960"/>
    <lineage>
        <taxon>Bacteria</taxon>
        <taxon>Pseudomonadati</taxon>
        <taxon>Campylobacterota</taxon>
        <taxon>Epsilonproteobacteria</taxon>
        <taxon>Campylobacterales</taxon>
        <taxon>Helicobacteraceae</taxon>
        <taxon>Helicobacter</taxon>
    </lineage>
</organism>
<evidence type="ECO:0000256" key="9">
    <source>
        <dbReference type="ARBA" id="ARBA00022842"/>
    </source>
</evidence>
<evidence type="ECO:0000256" key="5">
    <source>
        <dbReference type="ARBA" id="ARBA00022679"/>
    </source>
</evidence>
<dbReference type="InterPro" id="IPR027417">
    <property type="entry name" value="P-loop_NTPase"/>
</dbReference>
<feature type="binding site" evidence="11">
    <location>
        <begin position="13"/>
        <end position="18"/>
    </location>
    <ligand>
        <name>substrate</name>
    </ligand>
</feature>
<dbReference type="Gene3D" id="3.40.50.300">
    <property type="entry name" value="P-loop containing nucleotide triphosphate hydrolases"/>
    <property type="match status" value="1"/>
</dbReference>
<dbReference type="Gene3D" id="1.10.20.140">
    <property type="match status" value="1"/>
</dbReference>
<comment type="function">
    <text evidence="2 11 13">Catalyzes the transfer of a dimethylallyl group onto the adenine at position 37 in tRNAs that read codons beginning with uridine, leading to the formation of N6-(dimethylallyl)adenosine (i(6)A).</text>
</comment>
<comment type="subunit">
    <text evidence="4 11">Monomer.</text>
</comment>
<evidence type="ECO:0000256" key="12">
    <source>
        <dbReference type="RuleBase" id="RU003783"/>
    </source>
</evidence>
<evidence type="ECO:0000256" key="3">
    <source>
        <dbReference type="ARBA" id="ARBA00005842"/>
    </source>
</evidence>
<comment type="similarity">
    <text evidence="3 11 14">Belongs to the IPP transferase family.</text>
</comment>
<evidence type="ECO:0000256" key="14">
    <source>
        <dbReference type="RuleBase" id="RU003785"/>
    </source>
</evidence>
<dbReference type="GO" id="GO:0006400">
    <property type="term" value="P:tRNA modification"/>
    <property type="evidence" value="ECO:0007669"/>
    <property type="project" value="TreeGrafter"/>
</dbReference>
<dbReference type="EC" id="2.5.1.75" evidence="11"/>
<keyword evidence="7 11" id="KW-0547">Nucleotide-binding</keyword>
<sequence>MNYPNIFAIVGATCSGKSALSLELAPLLNAYIFSLDSLCIYREVDIASAKPSNDELAKIKHFAINILSPNEHVSASLFLSLLHESVQYCKKEQKNLLIVGGSSFYLKAIMQGLSPLDTFQGDNIRQTDFMMLKEQPLSEQYKFLANIDSVYAEKISSNDTYRITKALEIFFQTNMSPTQFFIQNPPVPFFLPINIYSLIVPKVILHKNIEIRTHNMMKSGIIKEATRLLETYGSEIQPFKSIGLKECLMFLRGEIGECELEHLIALHTRQLAKRQTTFNRTQFSSMTQICHPFNIQAIAHDMLTKIKTID</sequence>
<dbReference type="GO" id="GO:0052381">
    <property type="term" value="F:tRNA dimethylallyltransferase activity"/>
    <property type="evidence" value="ECO:0007669"/>
    <property type="project" value="UniProtKB-UniRule"/>
</dbReference>
<evidence type="ECO:0000256" key="7">
    <source>
        <dbReference type="ARBA" id="ARBA00022741"/>
    </source>
</evidence>
<comment type="caution">
    <text evidence="11">Lacks conserved residue(s) required for the propagation of feature annotation.</text>
</comment>
<dbReference type="InterPro" id="IPR018022">
    <property type="entry name" value="IPT"/>
</dbReference>
<feature type="binding site" evidence="11">
    <location>
        <begin position="11"/>
        <end position="18"/>
    </location>
    <ligand>
        <name>ATP</name>
        <dbReference type="ChEBI" id="CHEBI:30616"/>
    </ligand>
</feature>
<evidence type="ECO:0000256" key="11">
    <source>
        <dbReference type="HAMAP-Rule" id="MF_00185"/>
    </source>
</evidence>
<dbReference type="NCBIfam" id="TIGR00174">
    <property type="entry name" value="miaA"/>
    <property type="match status" value="1"/>
</dbReference>
<dbReference type="RefSeq" id="WP_034345102.1">
    <property type="nucleotide sequence ID" value="NZ_FZNG01000035.1"/>
</dbReference>
<dbReference type="OrthoDB" id="9776390at2"/>
<keyword evidence="9 11" id="KW-0460">Magnesium</keyword>
<feature type="site" description="Interaction with substrate tRNA" evidence="11">
    <location>
        <position position="125"/>
    </location>
</feature>
<dbReference type="Gene3D" id="1.10.287.890">
    <property type="entry name" value="Crystal structure of tRNA isopentenylpyrophosphate transferase (bh2366) domain"/>
    <property type="match status" value="1"/>
</dbReference>
<proteinExistence type="inferred from homology"/>
<dbReference type="HAMAP" id="MF_00185">
    <property type="entry name" value="IPP_trans"/>
    <property type="match status" value="1"/>
</dbReference>
<evidence type="ECO:0000256" key="6">
    <source>
        <dbReference type="ARBA" id="ARBA00022694"/>
    </source>
</evidence>
<dbReference type="Proteomes" id="UP000029878">
    <property type="component" value="Unassembled WGS sequence"/>
</dbReference>